<dbReference type="AlphaFoldDB" id="U9SWE5"/>
<reference evidence="1" key="1">
    <citation type="submission" date="2013-07" db="EMBL/GenBank/DDBJ databases">
        <title>The genome of an arbuscular mycorrhizal fungus provides insights into the evolution of the oldest plant symbiosis.</title>
        <authorList>
            <consortium name="DOE Joint Genome Institute"/>
            <person name="Tisserant E."/>
            <person name="Malbreil M."/>
            <person name="Kuo A."/>
            <person name="Kohler A."/>
            <person name="Symeonidi A."/>
            <person name="Balestrini R."/>
            <person name="Charron P."/>
            <person name="Duensing N."/>
            <person name="Frei-dit-Frey N."/>
            <person name="Gianinazzi-Pearson V."/>
            <person name="Gilbert B."/>
            <person name="Handa Y."/>
            <person name="Hijri M."/>
            <person name="Kaul R."/>
            <person name="Kawaguchi M."/>
            <person name="Krajinski F."/>
            <person name="Lammers P."/>
            <person name="Lapierre D."/>
            <person name="Masclaux F.G."/>
            <person name="Murat C."/>
            <person name="Morin E."/>
            <person name="Ndikumana S."/>
            <person name="Pagni M."/>
            <person name="Petitpierre D."/>
            <person name="Requena N."/>
            <person name="Rosikiewicz P."/>
            <person name="Riley R."/>
            <person name="Saito K."/>
            <person name="San Clemente H."/>
            <person name="Shapiro H."/>
            <person name="van Tuinen D."/>
            <person name="Becard G."/>
            <person name="Bonfante P."/>
            <person name="Paszkowski U."/>
            <person name="Shachar-Hill Y."/>
            <person name="Young J.P."/>
            <person name="Sanders I.R."/>
            <person name="Henrissat B."/>
            <person name="Rensing S.A."/>
            <person name="Grigoriev I.V."/>
            <person name="Corradi N."/>
            <person name="Roux C."/>
            <person name="Martin F."/>
        </authorList>
    </citation>
    <scope>NUCLEOTIDE SEQUENCE</scope>
    <source>
        <strain evidence="1">DAOM 197198</strain>
    </source>
</reference>
<gene>
    <name evidence="1" type="ORF">GLOINDRAFT_8660</name>
</gene>
<proteinExistence type="predicted"/>
<protein>
    <submittedName>
        <fullName evidence="1">Uncharacterized protein</fullName>
    </submittedName>
</protein>
<accession>U9SWE5</accession>
<dbReference type="VEuPathDB" id="FungiDB:RhiirFUN_005793"/>
<evidence type="ECO:0000313" key="1">
    <source>
        <dbReference type="EMBL" id="ESA00264.1"/>
    </source>
</evidence>
<organism evidence="1">
    <name type="scientific">Rhizophagus irregularis (strain DAOM 181602 / DAOM 197198 / MUCL 43194)</name>
    <name type="common">Arbuscular mycorrhizal fungus</name>
    <name type="synonym">Glomus intraradices</name>
    <dbReference type="NCBI Taxonomy" id="747089"/>
    <lineage>
        <taxon>Eukaryota</taxon>
        <taxon>Fungi</taxon>
        <taxon>Fungi incertae sedis</taxon>
        <taxon>Mucoromycota</taxon>
        <taxon>Glomeromycotina</taxon>
        <taxon>Glomeromycetes</taxon>
        <taxon>Glomerales</taxon>
        <taxon>Glomeraceae</taxon>
        <taxon>Rhizophagus</taxon>
    </lineage>
</organism>
<sequence length="320" mass="36911">MPPMEFKYQAQSSFQTTNMVIIDDMNENIPTEFESITNGNYINDINVNKVILKDITLHRDATTTKTNCLWQASFYFGKRTATIHLSKFNNVHNHQCDPVTIELAFKNQCFPQAMLDKIEHYTVNGHLSAEQQYDLLLKEFPQHQKLWAKYIIGKIFTAEIKSTQWVESINGVLKKHLDQDTLLKELVKEVECELDKERAQIKQALLYQGSLITIDQISKPDILKDIIEHMYDIPHFESTPPKTSNYVTIAQGNKTYSSKLVYYIDQIRSGNVYTSTVKKKIDKRIKFGNTISIVKTSVQIAVKGAMGELTRLLSQFIMKY</sequence>
<dbReference type="HOGENOM" id="CLU_869179_0_0_1"/>
<dbReference type="EMBL" id="KI297327">
    <property type="protein sequence ID" value="ESA00264.1"/>
    <property type="molecule type" value="Genomic_DNA"/>
</dbReference>
<name>U9SWE5_RHIID</name>